<dbReference type="Proteomes" id="UP000319829">
    <property type="component" value="Unassembled WGS sequence"/>
</dbReference>
<dbReference type="Pfam" id="PF00903">
    <property type="entry name" value="Glyoxalase"/>
    <property type="match status" value="1"/>
</dbReference>
<keyword evidence="1" id="KW-0479">Metal-binding</keyword>
<dbReference type="PANTHER" id="PTHR43279:SF1">
    <property type="entry name" value="CATECHOL-2,3-DIOXYGENASE"/>
    <property type="match status" value="1"/>
</dbReference>
<comment type="caution">
    <text evidence="3">The sequence shown here is derived from an EMBL/GenBank/DDBJ whole genome shotgun (WGS) entry which is preliminary data.</text>
</comment>
<dbReference type="PROSITE" id="PS00934">
    <property type="entry name" value="GLYOXALASE_I_1"/>
    <property type="match status" value="1"/>
</dbReference>
<name>A0A538STQ4_UNCEI</name>
<proteinExistence type="predicted"/>
<dbReference type="InterPro" id="IPR004360">
    <property type="entry name" value="Glyas_Fos-R_dOase_dom"/>
</dbReference>
<dbReference type="InterPro" id="IPR037523">
    <property type="entry name" value="VOC_core"/>
</dbReference>
<protein>
    <submittedName>
        <fullName evidence="3">Glyoxalase</fullName>
    </submittedName>
</protein>
<dbReference type="GO" id="GO:0004462">
    <property type="term" value="F:lactoylglutathione lyase activity"/>
    <property type="evidence" value="ECO:0007669"/>
    <property type="project" value="InterPro"/>
</dbReference>
<dbReference type="AlphaFoldDB" id="A0A538STQ4"/>
<evidence type="ECO:0000313" key="3">
    <source>
        <dbReference type="EMBL" id="TMQ54793.1"/>
    </source>
</evidence>
<evidence type="ECO:0000256" key="1">
    <source>
        <dbReference type="ARBA" id="ARBA00022723"/>
    </source>
</evidence>
<dbReference type="EMBL" id="VBOU01000054">
    <property type="protein sequence ID" value="TMQ54793.1"/>
    <property type="molecule type" value="Genomic_DNA"/>
</dbReference>
<feature type="domain" description="VOC" evidence="2">
    <location>
        <begin position="38"/>
        <end position="157"/>
    </location>
</feature>
<dbReference type="PANTHER" id="PTHR43279">
    <property type="entry name" value="CATECHOL-2,3-DIOXYGENASE"/>
    <property type="match status" value="1"/>
</dbReference>
<dbReference type="Gene3D" id="3.10.180.10">
    <property type="entry name" value="2,3-Dihydroxybiphenyl 1,2-Dioxygenase, domain 1"/>
    <property type="match status" value="1"/>
</dbReference>
<dbReference type="InterPro" id="IPR018146">
    <property type="entry name" value="Glyoxalase_1_CS"/>
</dbReference>
<accession>A0A538STQ4</accession>
<dbReference type="GO" id="GO:0046872">
    <property type="term" value="F:metal ion binding"/>
    <property type="evidence" value="ECO:0007669"/>
    <property type="project" value="UniProtKB-KW"/>
</dbReference>
<reference evidence="3 4" key="1">
    <citation type="journal article" date="2019" name="Nat. Microbiol.">
        <title>Mediterranean grassland soil C-N compound turnover is dependent on rainfall and depth, and is mediated by genomically divergent microorganisms.</title>
        <authorList>
            <person name="Diamond S."/>
            <person name="Andeer P.F."/>
            <person name="Li Z."/>
            <person name="Crits-Christoph A."/>
            <person name="Burstein D."/>
            <person name="Anantharaman K."/>
            <person name="Lane K.R."/>
            <person name="Thomas B.C."/>
            <person name="Pan C."/>
            <person name="Northen T.R."/>
            <person name="Banfield J.F."/>
        </authorList>
    </citation>
    <scope>NUCLEOTIDE SEQUENCE [LARGE SCALE GENOMIC DNA]</scope>
    <source>
        <strain evidence="3">WS_4</strain>
    </source>
</reference>
<organism evidence="3 4">
    <name type="scientific">Eiseniibacteriota bacterium</name>
    <dbReference type="NCBI Taxonomy" id="2212470"/>
    <lineage>
        <taxon>Bacteria</taxon>
        <taxon>Candidatus Eiseniibacteriota</taxon>
    </lineage>
</organism>
<evidence type="ECO:0000259" key="2">
    <source>
        <dbReference type="PROSITE" id="PS51819"/>
    </source>
</evidence>
<dbReference type="InterPro" id="IPR029068">
    <property type="entry name" value="Glyas_Bleomycin-R_OHBP_Dase"/>
</dbReference>
<evidence type="ECO:0000313" key="4">
    <source>
        <dbReference type="Proteomes" id="UP000319829"/>
    </source>
</evidence>
<dbReference type="PROSITE" id="PS51819">
    <property type="entry name" value="VOC"/>
    <property type="match status" value="1"/>
</dbReference>
<gene>
    <name evidence="3" type="ORF">E6K74_05005</name>
</gene>
<dbReference type="SUPFAM" id="SSF54593">
    <property type="entry name" value="Glyoxalase/Bleomycin resistance protein/Dihydroxybiphenyl dioxygenase"/>
    <property type="match status" value="1"/>
</dbReference>
<sequence>MDYERGQYTSASNIVIMGSFIIARIKPSPMPSIDPGVDIGHVHLRVADLDRAIGFYRDVLGFDLQTRMPGAAFLSAGGYHHHIGLNTWESRGGSPPPRGSTGLYHFAIRYPTRRALADALLRLRRARISLDGASDHGVSEALYLHDPDGNGIELYWDRPRDEWPRGADGAIQMVTAPLDLDGLIAELP</sequence>